<evidence type="ECO:0000313" key="1">
    <source>
        <dbReference type="EMBL" id="KFD63202.1"/>
    </source>
</evidence>
<gene>
    <name evidence="1" type="ORF">M514_24677</name>
</gene>
<dbReference type="Proteomes" id="UP000030758">
    <property type="component" value="Unassembled WGS sequence"/>
</dbReference>
<proteinExistence type="predicted"/>
<dbReference type="EMBL" id="KL367579">
    <property type="protein sequence ID" value="KFD63202.1"/>
    <property type="molecule type" value="Genomic_DNA"/>
</dbReference>
<sequence length="66" mass="7858">MDVPDRARKRRLDEFIKKRKTFHLGKGEGKGDPSMVNTARCLLQLPEMENLKARDWRILNRRSYKS</sequence>
<accession>A0A085N156</accession>
<reference evidence="1" key="1">
    <citation type="journal article" date="2014" name="Nat. Genet.">
        <title>Genome and transcriptome of the porcine whipworm Trichuris suis.</title>
        <authorList>
            <person name="Jex A.R."/>
            <person name="Nejsum P."/>
            <person name="Schwarz E.M."/>
            <person name="Hu L."/>
            <person name="Young N.D."/>
            <person name="Hall R.S."/>
            <person name="Korhonen P.K."/>
            <person name="Liao S."/>
            <person name="Thamsborg S."/>
            <person name="Xia J."/>
            <person name="Xu P."/>
            <person name="Wang S."/>
            <person name="Scheerlinck J.P."/>
            <person name="Hofmann A."/>
            <person name="Sternberg P.W."/>
            <person name="Wang J."/>
            <person name="Gasser R.B."/>
        </authorList>
    </citation>
    <scope>NUCLEOTIDE SEQUENCE [LARGE SCALE GENOMIC DNA]</scope>
    <source>
        <strain evidence="1">DCEP-RM93F</strain>
    </source>
</reference>
<dbReference type="AlphaFoldDB" id="A0A085N156"/>
<protein>
    <submittedName>
        <fullName evidence="1">Uncharacterized protein</fullName>
    </submittedName>
</protein>
<organism evidence="1">
    <name type="scientific">Trichuris suis</name>
    <name type="common">pig whipworm</name>
    <dbReference type="NCBI Taxonomy" id="68888"/>
    <lineage>
        <taxon>Eukaryota</taxon>
        <taxon>Metazoa</taxon>
        <taxon>Ecdysozoa</taxon>
        <taxon>Nematoda</taxon>
        <taxon>Enoplea</taxon>
        <taxon>Dorylaimia</taxon>
        <taxon>Trichinellida</taxon>
        <taxon>Trichuridae</taxon>
        <taxon>Trichuris</taxon>
    </lineage>
</organism>
<name>A0A085N156_9BILA</name>